<dbReference type="PANTHER" id="PTHR16435">
    <property type="entry name" value="SPERMATOGENESIS-ASSOCIATED PROTEIN 6 SPATA6"/>
    <property type="match status" value="1"/>
</dbReference>
<organism evidence="4 5">
    <name type="scientific">Intoshia linei</name>
    <dbReference type="NCBI Taxonomy" id="1819745"/>
    <lineage>
        <taxon>Eukaryota</taxon>
        <taxon>Metazoa</taxon>
        <taxon>Spiralia</taxon>
        <taxon>Lophotrochozoa</taxon>
        <taxon>Mesozoa</taxon>
        <taxon>Orthonectida</taxon>
        <taxon>Rhopaluridae</taxon>
        <taxon>Intoshia</taxon>
    </lineage>
</organism>
<reference evidence="4 5" key="1">
    <citation type="submission" date="2016-04" db="EMBL/GenBank/DDBJ databases">
        <title>The genome of Intoshia linei affirms orthonectids as highly simplified spiralians.</title>
        <authorList>
            <person name="Mikhailov K.V."/>
            <person name="Slusarev G.S."/>
            <person name="Nikitin M.A."/>
            <person name="Logacheva M.D."/>
            <person name="Penin A."/>
            <person name="Aleoshin V."/>
            <person name="Panchin Y.V."/>
        </authorList>
    </citation>
    <scope>NUCLEOTIDE SEQUENCE [LARGE SCALE GENOMIC DNA]</scope>
    <source>
        <strain evidence="4">Intl2013</strain>
        <tissue evidence="4">Whole animal</tissue>
    </source>
</reference>
<feature type="non-terminal residue" evidence="4">
    <location>
        <position position="174"/>
    </location>
</feature>
<gene>
    <name evidence="4" type="ORF">A3Q56_07616</name>
</gene>
<evidence type="ECO:0000313" key="5">
    <source>
        <dbReference type="Proteomes" id="UP000078046"/>
    </source>
</evidence>
<comment type="similarity">
    <text evidence="1">Belongs to the SPATA6 family.</text>
</comment>
<protein>
    <recommendedName>
        <fullName evidence="3">Spermatogenesis-associated protein 6 N-terminal domain-containing protein</fullName>
    </recommendedName>
</protein>
<dbReference type="EMBL" id="LWCA01001674">
    <property type="protein sequence ID" value="OAF64684.1"/>
    <property type="molecule type" value="Genomic_DNA"/>
</dbReference>
<proteinExistence type="inferred from homology"/>
<evidence type="ECO:0000313" key="4">
    <source>
        <dbReference type="EMBL" id="OAF64684.1"/>
    </source>
</evidence>
<dbReference type="Pfam" id="PF14909">
    <property type="entry name" value="SPATA6"/>
    <property type="match status" value="1"/>
</dbReference>
<dbReference type="Proteomes" id="UP000078046">
    <property type="component" value="Unassembled WGS sequence"/>
</dbReference>
<evidence type="ECO:0000259" key="3">
    <source>
        <dbReference type="Pfam" id="PF14909"/>
    </source>
</evidence>
<name>A0A177ATX8_9BILA</name>
<feature type="domain" description="Spermatogenesis-associated protein 6 N-terminal" evidence="3">
    <location>
        <begin position="9"/>
        <end position="146"/>
    </location>
</feature>
<dbReference type="GO" id="GO:0120212">
    <property type="term" value="C:sperm head-tail coupling apparatus"/>
    <property type="evidence" value="ECO:0007669"/>
    <property type="project" value="InterPro"/>
</dbReference>
<comment type="caution">
    <text evidence="4">The sequence shown here is derived from an EMBL/GenBank/DDBJ whole genome shotgun (WGS) entry which is preliminary data.</text>
</comment>
<evidence type="ECO:0000256" key="2">
    <source>
        <dbReference type="ARBA" id="ARBA00022553"/>
    </source>
</evidence>
<accession>A0A177ATX8</accession>
<dbReference type="InterPro" id="IPR032732">
    <property type="entry name" value="SPATA6_N"/>
</dbReference>
<keyword evidence="5" id="KW-1185">Reference proteome</keyword>
<dbReference type="GO" id="GO:0007283">
    <property type="term" value="P:spermatogenesis"/>
    <property type="evidence" value="ECO:0007669"/>
    <property type="project" value="InterPro"/>
</dbReference>
<sequence>MKSFTVYTEIRIDQVTCPGVSLINKNDVFLTLILFGEKRQTRLQRCRFPLFINESFCFQTVFYYISEPSEILDKLEECIAIIELNQLDYYGFRLLAHLETDVRRFLYPRCNIYRCDPMPNRSLLLTRTINFEGISPQLEFTSKTSICENDYSSTSLRYIGDDMHRRNSYRDYQY</sequence>
<dbReference type="InterPro" id="IPR042769">
    <property type="entry name" value="SPATA6_fam"/>
</dbReference>
<keyword evidence="2" id="KW-0597">Phosphoprotein</keyword>
<dbReference type="PANTHER" id="PTHR16435:SF6">
    <property type="entry name" value="IP09370P"/>
    <property type="match status" value="1"/>
</dbReference>
<dbReference type="AlphaFoldDB" id="A0A177ATX8"/>
<evidence type="ECO:0000256" key="1">
    <source>
        <dbReference type="ARBA" id="ARBA00006215"/>
    </source>
</evidence>
<dbReference type="OrthoDB" id="5963614at2759"/>
<dbReference type="GO" id="GO:0032027">
    <property type="term" value="F:myosin light chain binding"/>
    <property type="evidence" value="ECO:0007669"/>
    <property type="project" value="InterPro"/>
</dbReference>